<keyword evidence="2" id="KW-1185">Reference proteome</keyword>
<protein>
    <submittedName>
        <fullName evidence="1">Uncharacterized protein</fullName>
    </submittedName>
</protein>
<dbReference type="AlphaFoldDB" id="A0A9P5YZE4"/>
<dbReference type="Proteomes" id="UP000807469">
    <property type="component" value="Unassembled WGS sequence"/>
</dbReference>
<name>A0A9P5YZE4_9AGAR</name>
<gene>
    <name evidence="1" type="ORF">BDN70DRAFT_38796</name>
</gene>
<sequence length="183" mass="20498">MRRASPPNASGPAMFHTLQVLAAHPELNNITALQLSHAFSLISCLKRDITIPQPLSEAPECPPTFLPPAIAKFLAESLSISLYLIKNLWEIVREKAWVESQKDEPGKDDEECFCQFGRKRELSTIHGLIIDCCHICLGHRGWTRVRRQSFPKHNAVFAFARRSGRGTVVVGQCREDPPVMPMG</sequence>
<organism evidence="1 2">
    <name type="scientific">Pholiota conissans</name>
    <dbReference type="NCBI Taxonomy" id="109636"/>
    <lineage>
        <taxon>Eukaryota</taxon>
        <taxon>Fungi</taxon>
        <taxon>Dikarya</taxon>
        <taxon>Basidiomycota</taxon>
        <taxon>Agaricomycotina</taxon>
        <taxon>Agaricomycetes</taxon>
        <taxon>Agaricomycetidae</taxon>
        <taxon>Agaricales</taxon>
        <taxon>Agaricineae</taxon>
        <taxon>Strophariaceae</taxon>
        <taxon>Pholiota</taxon>
    </lineage>
</organism>
<evidence type="ECO:0000313" key="1">
    <source>
        <dbReference type="EMBL" id="KAF9478587.1"/>
    </source>
</evidence>
<evidence type="ECO:0000313" key="2">
    <source>
        <dbReference type="Proteomes" id="UP000807469"/>
    </source>
</evidence>
<dbReference type="OrthoDB" id="2956462at2759"/>
<proteinExistence type="predicted"/>
<reference evidence="1" key="1">
    <citation type="submission" date="2020-11" db="EMBL/GenBank/DDBJ databases">
        <authorList>
            <consortium name="DOE Joint Genome Institute"/>
            <person name="Ahrendt S."/>
            <person name="Riley R."/>
            <person name="Andreopoulos W."/>
            <person name="Labutti K."/>
            <person name="Pangilinan J."/>
            <person name="Ruiz-Duenas F.J."/>
            <person name="Barrasa J.M."/>
            <person name="Sanchez-Garcia M."/>
            <person name="Camarero S."/>
            <person name="Miyauchi S."/>
            <person name="Serrano A."/>
            <person name="Linde D."/>
            <person name="Babiker R."/>
            <person name="Drula E."/>
            <person name="Ayuso-Fernandez I."/>
            <person name="Pacheco R."/>
            <person name="Padilla G."/>
            <person name="Ferreira P."/>
            <person name="Barriuso J."/>
            <person name="Kellner H."/>
            <person name="Castanera R."/>
            <person name="Alfaro M."/>
            <person name="Ramirez L."/>
            <person name="Pisabarro A.G."/>
            <person name="Kuo A."/>
            <person name="Tritt A."/>
            <person name="Lipzen A."/>
            <person name="He G."/>
            <person name="Yan M."/>
            <person name="Ng V."/>
            <person name="Cullen D."/>
            <person name="Martin F."/>
            <person name="Rosso M.-N."/>
            <person name="Henrissat B."/>
            <person name="Hibbett D."/>
            <person name="Martinez A.T."/>
            <person name="Grigoriev I.V."/>
        </authorList>
    </citation>
    <scope>NUCLEOTIDE SEQUENCE</scope>
    <source>
        <strain evidence="1">CIRM-BRFM 674</strain>
    </source>
</reference>
<accession>A0A9P5YZE4</accession>
<comment type="caution">
    <text evidence="1">The sequence shown here is derived from an EMBL/GenBank/DDBJ whole genome shotgun (WGS) entry which is preliminary data.</text>
</comment>
<dbReference type="EMBL" id="MU155231">
    <property type="protein sequence ID" value="KAF9478587.1"/>
    <property type="molecule type" value="Genomic_DNA"/>
</dbReference>